<reference evidence="1 2" key="1">
    <citation type="submission" date="2021-01" db="EMBL/GenBank/DDBJ databases">
        <title>Whole genome shotgun sequence of Asanoa siamensis NBRC 107932.</title>
        <authorList>
            <person name="Komaki H."/>
            <person name="Tamura T."/>
        </authorList>
    </citation>
    <scope>NUCLEOTIDE SEQUENCE [LARGE SCALE GENOMIC DNA]</scope>
    <source>
        <strain evidence="1 2">NBRC 107932</strain>
    </source>
</reference>
<accession>A0ABQ4D3V2</accession>
<dbReference type="EMBL" id="BONE01000124">
    <property type="protein sequence ID" value="GIF78212.1"/>
    <property type="molecule type" value="Genomic_DNA"/>
</dbReference>
<dbReference type="Gene3D" id="3.40.50.2000">
    <property type="entry name" value="Glycogen Phosphorylase B"/>
    <property type="match status" value="1"/>
</dbReference>
<proteinExistence type="predicted"/>
<organism evidence="1 2">
    <name type="scientific">Asanoa siamensis</name>
    <dbReference type="NCBI Taxonomy" id="926357"/>
    <lineage>
        <taxon>Bacteria</taxon>
        <taxon>Bacillati</taxon>
        <taxon>Actinomycetota</taxon>
        <taxon>Actinomycetes</taxon>
        <taxon>Micromonosporales</taxon>
        <taxon>Micromonosporaceae</taxon>
        <taxon>Asanoa</taxon>
    </lineage>
</organism>
<dbReference type="SUPFAM" id="SSF53756">
    <property type="entry name" value="UDP-Glycosyltransferase/glycogen phosphorylase"/>
    <property type="match status" value="1"/>
</dbReference>
<dbReference type="Proteomes" id="UP000604117">
    <property type="component" value="Unassembled WGS sequence"/>
</dbReference>
<gene>
    <name evidence="1" type="ORF">Asi02nite_77300</name>
</gene>
<protein>
    <submittedName>
        <fullName evidence="1">Uncharacterized protein</fullName>
    </submittedName>
</protein>
<comment type="caution">
    <text evidence="1">The sequence shown here is derived from an EMBL/GenBank/DDBJ whole genome shotgun (WGS) entry which is preliminary data.</text>
</comment>
<keyword evidence="2" id="KW-1185">Reference proteome</keyword>
<evidence type="ECO:0000313" key="1">
    <source>
        <dbReference type="EMBL" id="GIF78212.1"/>
    </source>
</evidence>
<name>A0ABQ4D3V2_9ACTN</name>
<sequence>MAGPACYEPPAASGGVPFAPIDDRWNRLTDEPHIQKALTTNYHGLKAKRTAIKVVHRTRRHIAAALDDIIAAVPARTDVVVHHTPLPGEHLAEALGVPAVPVSAADLGSDQRLRARCRRRRGCPDPSTV</sequence>
<evidence type="ECO:0000313" key="2">
    <source>
        <dbReference type="Proteomes" id="UP000604117"/>
    </source>
</evidence>